<protein>
    <submittedName>
        <fullName evidence="7">Patatin domain-containing protein</fullName>
    </submittedName>
</protein>
<keyword evidence="1 4" id="KW-0378">Hydrolase</keyword>
<evidence type="ECO:0000313" key="8">
    <source>
        <dbReference type="Proteomes" id="UP000179840"/>
    </source>
</evidence>
<evidence type="ECO:0000256" key="2">
    <source>
        <dbReference type="ARBA" id="ARBA00022963"/>
    </source>
</evidence>
<dbReference type="PROSITE" id="PS51635">
    <property type="entry name" value="PNPLA"/>
    <property type="match status" value="1"/>
</dbReference>
<evidence type="ECO:0000256" key="5">
    <source>
        <dbReference type="SAM" id="SignalP"/>
    </source>
</evidence>
<dbReference type="Gene3D" id="3.40.1090.10">
    <property type="entry name" value="Cytosolic phospholipase A2 catalytic domain"/>
    <property type="match status" value="2"/>
</dbReference>
<comment type="caution">
    <text evidence="7">The sequence shown here is derived from an EMBL/GenBank/DDBJ whole genome shotgun (WGS) entry which is preliminary data.</text>
</comment>
<keyword evidence="3 4" id="KW-0443">Lipid metabolism</keyword>
<organism evidence="7 8">
    <name type="scientific">Janthinobacterium lividum</name>
    <dbReference type="NCBI Taxonomy" id="29581"/>
    <lineage>
        <taxon>Bacteria</taxon>
        <taxon>Pseudomonadati</taxon>
        <taxon>Pseudomonadota</taxon>
        <taxon>Betaproteobacteria</taxon>
        <taxon>Burkholderiales</taxon>
        <taxon>Oxalobacteraceae</taxon>
        <taxon>Janthinobacterium</taxon>
    </lineage>
</organism>
<dbReference type="RefSeq" id="WP_071079833.1">
    <property type="nucleotide sequence ID" value="NZ_LFKP01000014.1"/>
</dbReference>
<keyword evidence="5" id="KW-0732">Signal</keyword>
<feature type="active site" description="Nucleophile" evidence="4">
    <location>
        <position position="86"/>
    </location>
</feature>
<dbReference type="GO" id="GO:0016042">
    <property type="term" value="P:lipid catabolic process"/>
    <property type="evidence" value="ECO:0007669"/>
    <property type="project" value="UniProtKB-UniRule"/>
</dbReference>
<dbReference type="EMBL" id="LFKP01000014">
    <property type="protein sequence ID" value="OHV94128.1"/>
    <property type="molecule type" value="Genomic_DNA"/>
</dbReference>
<feature type="signal peptide" evidence="5">
    <location>
        <begin position="1"/>
        <end position="24"/>
    </location>
</feature>
<accession>A0A1S1U1Z1</accession>
<dbReference type="InterPro" id="IPR002641">
    <property type="entry name" value="PNPLA_dom"/>
</dbReference>
<gene>
    <name evidence="7" type="ORF">AKG95_26520</name>
</gene>
<evidence type="ECO:0000256" key="4">
    <source>
        <dbReference type="PROSITE-ProRule" id="PRU01161"/>
    </source>
</evidence>
<keyword evidence="2 4" id="KW-0442">Lipid degradation</keyword>
<feature type="short sequence motif" description="DGA/G" evidence="4">
    <location>
        <begin position="232"/>
        <end position="234"/>
    </location>
</feature>
<dbReference type="PANTHER" id="PTHR14226">
    <property type="entry name" value="NEUROPATHY TARGET ESTERASE/SWISS CHEESE D.MELANOGASTER"/>
    <property type="match status" value="1"/>
</dbReference>
<dbReference type="Proteomes" id="UP000179840">
    <property type="component" value="Unassembled WGS sequence"/>
</dbReference>
<evidence type="ECO:0000259" key="6">
    <source>
        <dbReference type="PROSITE" id="PS51635"/>
    </source>
</evidence>
<feature type="active site" description="Proton acceptor" evidence="4">
    <location>
        <position position="232"/>
    </location>
</feature>
<dbReference type="PANTHER" id="PTHR14226:SF29">
    <property type="entry name" value="NEUROPATHY TARGET ESTERASE SWS"/>
    <property type="match status" value="1"/>
</dbReference>
<dbReference type="Pfam" id="PF01734">
    <property type="entry name" value="Patatin"/>
    <property type="match status" value="1"/>
</dbReference>
<feature type="short sequence motif" description="GXSXG" evidence="4">
    <location>
        <begin position="84"/>
        <end position="88"/>
    </location>
</feature>
<dbReference type="GO" id="GO:0016787">
    <property type="term" value="F:hydrolase activity"/>
    <property type="evidence" value="ECO:0007669"/>
    <property type="project" value="UniProtKB-UniRule"/>
</dbReference>
<name>A0A1S1U1Z1_9BURK</name>
<feature type="chain" id="PRO_5010294886" evidence="5">
    <location>
        <begin position="25"/>
        <end position="753"/>
    </location>
</feature>
<sequence>MFSIRAVLAAGCVAALCALPQAGAAADVPAVTATSAPALAVPAPVAARPRIALVLSGGGARGLAHIGVLKVLQELHVPIDMVVGTSMGGVVGGAYAAGASVADLEKMARETNWARVVADRPPRDELAFRRREEDLLLPSRIEFGISRNGISTPPAAASNAALEMALNRLLPAGMRDRPASQLPLPFRSVASDLVNGELVELVDTPLFLSMRASLAVPGVFAPVRVNNRLVVDGGLVRNLPVDMARAMGADIIIAVNVGTPLAPEKDLGSAIGVAQQMLQILTEQNVQRSLKELRPQDILVAPDLTGVSFLDFENYARAMRAGEQAAQALAARLAPLALPPEQYAAREQLRLAAPALLDVALPLTRLAVESEGDINPRILQAQSGLVEGQAVSQDDVLKAAARLYGRGDVARVETDVVDAGDQRTVTIKAVEAPWASNRLRVGLELSSDFRDSNSFALKLLHVRSNLNSWGGELRSMAQIGNARGYGVQFWQPLGAGNPWYIAPQLQYTSSAMDVFDQGRRSARVAYSGQTAALVLGREFGTWGDLQFGVTRTEIKGKLAIPADPTQPESRGLGTTQFVQFRVDTLDSPGFPTRGALLDATWTRASTTGSGEAALGRSSLTALKAFGYGNWAGHVYGEWARAQRGEAPLSLGGFLRLSGTDFQSVSGRSIALARVVMARRIASLPSTLGGAVRAGFSLEMGGGFDQNERWKSSKFTQASSAFISVDTRFGPVYVASGASKGGESTFYLFLGPVW</sequence>
<reference evidence="7 8" key="1">
    <citation type="submission" date="2015-06" db="EMBL/GenBank/DDBJ databases">
        <title>Draft genome sequencing of a biphenyl-degrading bacterium, Janthinobacterium lividum MEG1.</title>
        <authorList>
            <person name="Shimodaira J."/>
            <person name="Hatta T."/>
        </authorList>
    </citation>
    <scope>NUCLEOTIDE SEQUENCE [LARGE SCALE GENOMIC DNA]</scope>
    <source>
        <strain evidence="7 8">MEG1</strain>
    </source>
</reference>
<dbReference type="AlphaFoldDB" id="A0A1S1U1Z1"/>
<evidence type="ECO:0000256" key="3">
    <source>
        <dbReference type="ARBA" id="ARBA00023098"/>
    </source>
</evidence>
<feature type="domain" description="PNPLA" evidence="6">
    <location>
        <begin position="53"/>
        <end position="245"/>
    </location>
</feature>
<dbReference type="CDD" id="cd07205">
    <property type="entry name" value="Pat_PNPLA6_PNPLA7_NTE1_like"/>
    <property type="match status" value="1"/>
</dbReference>
<dbReference type="InterPro" id="IPR050301">
    <property type="entry name" value="NTE"/>
</dbReference>
<evidence type="ECO:0000313" key="7">
    <source>
        <dbReference type="EMBL" id="OHV94128.1"/>
    </source>
</evidence>
<evidence type="ECO:0000256" key="1">
    <source>
        <dbReference type="ARBA" id="ARBA00022801"/>
    </source>
</evidence>
<dbReference type="SUPFAM" id="SSF52151">
    <property type="entry name" value="FabD/lysophospholipase-like"/>
    <property type="match status" value="1"/>
</dbReference>
<proteinExistence type="predicted"/>
<dbReference type="InterPro" id="IPR016035">
    <property type="entry name" value="Acyl_Trfase/lysoPLipase"/>
</dbReference>
<feature type="short sequence motif" description="GXGXXG" evidence="4">
    <location>
        <begin position="57"/>
        <end position="62"/>
    </location>
</feature>